<name>A0ACB7ZUV6_9AGAM</name>
<reference evidence="1" key="1">
    <citation type="journal article" date="2021" name="New Phytol.">
        <title>Evolutionary innovations through gain and loss of genes in the ectomycorrhizal Boletales.</title>
        <authorList>
            <person name="Wu G."/>
            <person name="Miyauchi S."/>
            <person name="Morin E."/>
            <person name="Kuo A."/>
            <person name="Drula E."/>
            <person name="Varga T."/>
            <person name="Kohler A."/>
            <person name="Feng B."/>
            <person name="Cao Y."/>
            <person name="Lipzen A."/>
            <person name="Daum C."/>
            <person name="Hundley H."/>
            <person name="Pangilinan J."/>
            <person name="Johnson J."/>
            <person name="Barry K."/>
            <person name="LaButti K."/>
            <person name="Ng V."/>
            <person name="Ahrendt S."/>
            <person name="Min B."/>
            <person name="Choi I.G."/>
            <person name="Park H."/>
            <person name="Plett J.M."/>
            <person name="Magnuson J."/>
            <person name="Spatafora J.W."/>
            <person name="Nagy L.G."/>
            <person name="Henrissat B."/>
            <person name="Grigoriev I.V."/>
            <person name="Yang Z.L."/>
            <person name="Xu J."/>
            <person name="Martin F.M."/>
        </authorList>
    </citation>
    <scope>NUCLEOTIDE SEQUENCE</scope>
    <source>
        <strain evidence="1">ATCC 28755</strain>
    </source>
</reference>
<organism evidence="1 2">
    <name type="scientific">Hygrophoropsis aurantiaca</name>
    <dbReference type="NCBI Taxonomy" id="72124"/>
    <lineage>
        <taxon>Eukaryota</taxon>
        <taxon>Fungi</taxon>
        <taxon>Dikarya</taxon>
        <taxon>Basidiomycota</taxon>
        <taxon>Agaricomycotina</taxon>
        <taxon>Agaricomycetes</taxon>
        <taxon>Agaricomycetidae</taxon>
        <taxon>Boletales</taxon>
        <taxon>Coniophorineae</taxon>
        <taxon>Hygrophoropsidaceae</taxon>
        <taxon>Hygrophoropsis</taxon>
    </lineage>
</organism>
<protein>
    <submittedName>
        <fullName evidence="1">Uncharacterized protein</fullName>
    </submittedName>
</protein>
<dbReference type="EMBL" id="MU268403">
    <property type="protein sequence ID" value="KAH7904647.1"/>
    <property type="molecule type" value="Genomic_DNA"/>
</dbReference>
<proteinExistence type="predicted"/>
<sequence>MPTALQTFQCHLRSLEMDDMTALDARAIAIQGDWVITSLNMTWVPEGHILDNKELRARADGRFAEVDCFQWPQLYCPEYQYSVCVPRKEAFPLPDDLSWAWWTPTAMDFVAQADTAFAVGTLSPDKVQHLKRLLFIITQRVNCWKSNRQGKVDIVTRMLAALRHDIEILTWHPLTHRDMIIFVAESQRFFLDIYAHMEFIKIAQHRMAYGVGTESSVSSYGPVSMAANKQWMGCFTRSSVFCDEMFRAGVPVWLIRSRSDIFPQMNIIHRVTLKFPDHIICAQYSDGGKIAKPFDMIYRGPGGLQRHIHTRRKYAGLSWHSTNNSSGSHTASARESADPKRVKSLIVDRGYRFPEPLLLVTPAAPERKKLFVANWLAVWPLWISRVDHNPPAKFPSPQIWRDFLNSIPSEESLAITAARRAAEGRSPTTAAIARKMVAKELFGEDLLDVQGTTWAIKDSVEWR</sequence>
<evidence type="ECO:0000313" key="1">
    <source>
        <dbReference type="EMBL" id="KAH7904647.1"/>
    </source>
</evidence>
<feature type="non-terminal residue" evidence="1">
    <location>
        <position position="463"/>
    </location>
</feature>
<evidence type="ECO:0000313" key="2">
    <source>
        <dbReference type="Proteomes" id="UP000790377"/>
    </source>
</evidence>
<keyword evidence="2" id="KW-1185">Reference proteome</keyword>
<dbReference type="Proteomes" id="UP000790377">
    <property type="component" value="Unassembled WGS sequence"/>
</dbReference>
<accession>A0ACB7ZUV6</accession>
<comment type="caution">
    <text evidence="1">The sequence shown here is derived from an EMBL/GenBank/DDBJ whole genome shotgun (WGS) entry which is preliminary data.</text>
</comment>
<gene>
    <name evidence="1" type="ORF">BJ138DRAFT_1106643</name>
</gene>